<keyword evidence="1" id="KW-0472">Membrane</keyword>
<dbReference type="OrthoDB" id="9765258at2"/>
<feature type="transmembrane region" description="Helical" evidence="1">
    <location>
        <begin position="137"/>
        <end position="163"/>
    </location>
</feature>
<dbReference type="InterPro" id="IPR036197">
    <property type="entry name" value="NarG-like_sf"/>
</dbReference>
<dbReference type="SUPFAM" id="SSF103501">
    <property type="entry name" value="Respiratory nitrate reductase 1 gamma chain"/>
    <property type="match status" value="1"/>
</dbReference>
<keyword evidence="1" id="KW-1133">Transmembrane helix</keyword>
<dbReference type="Proteomes" id="UP000229498">
    <property type="component" value="Unassembled WGS sequence"/>
</dbReference>
<sequence length="361" mass="38497">MSATDAIPGSDAARAEARRALEICNACRYCEGYCAVFPAMTRRRAFADGDLDHLANLCHNCRGCYHACQYAPPHEFALNLPRALADVRQQSWADYAWPGFLARAFRDRGAGLAVLLVLAVAAMFWLAGAVSGSGGGFYALIPHGAMVAVFAPVFLFALLAMAVGGARYWRATRDLGAAPAHGLHHAMTLTNLKGGAAEGCNFEDGDRFSQARRHFHQATLWGFLLCFAATAAGTVLHYGFGAPAPYDLVSLPKLFGVPGGILLVIGAGGLLWLKRRADPALGVSRGAGGESAFTVLLFLTGLTGLALYALRQTPAMPALLILHLGAVLALFLALPYTKMVHGLYRTLALIRDEGEKRKTKP</sequence>
<comment type="caution">
    <text evidence="2">The sequence shown here is derived from an EMBL/GenBank/DDBJ whole genome shotgun (WGS) entry which is preliminary data.</text>
</comment>
<feature type="transmembrane region" description="Helical" evidence="1">
    <location>
        <begin position="316"/>
        <end position="336"/>
    </location>
</feature>
<gene>
    <name evidence="2" type="ORF">CVT23_14400</name>
</gene>
<accession>A0A2M9G055</accession>
<reference evidence="2 3" key="1">
    <citation type="submission" date="2017-11" db="EMBL/GenBank/DDBJ databases">
        <title>Draft genome sequence of Rhizobiales bacterium SY3-13.</title>
        <authorList>
            <person name="Sun C."/>
        </authorList>
    </citation>
    <scope>NUCLEOTIDE SEQUENCE [LARGE SCALE GENOMIC DNA]</scope>
    <source>
        <strain evidence="2 3">SY3-13</strain>
    </source>
</reference>
<dbReference type="Gene3D" id="1.20.950.20">
    <property type="entry name" value="Transmembrane di-heme cytochromes, Chain C"/>
    <property type="match status" value="1"/>
</dbReference>
<evidence type="ECO:0000313" key="2">
    <source>
        <dbReference type="EMBL" id="PJK29100.1"/>
    </source>
</evidence>
<feature type="transmembrane region" description="Helical" evidence="1">
    <location>
        <begin position="110"/>
        <end position="131"/>
    </location>
</feature>
<protein>
    <submittedName>
        <fullName evidence="2">4Fe-4S ferredoxin</fullName>
    </submittedName>
</protein>
<feature type="transmembrane region" description="Helical" evidence="1">
    <location>
        <begin position="255"/>
        <end position="273"/>
    </location>
</feature>
<dbReference type="NCBIfam" id="TIGR02484">
    <property type="entry name" value="CitB"/>
    <property type="match status" value="1"/>
</dbReference>
<organism evidence="2 3">
    <name type="scientific">Minwuia thermotolerans</name>
    <dbReference type="NCBI Taxonomy" id="2056226"/>
    <lineage>
        <taxon>Bacteria</taxon>
        <taxon>Pseudomonadati</taxon>
        <taxon>Pseudomonadota</taxon>
        <taxon>Alphaproteobacteria</taxon>
        <taxon>Minwuiales</taxon>
        <taxon>Minwuiaceae</taxon>
        <taxon>Minwuia</taxon>
    </lineage>
</organism>
<proteinExistence type="predicted"/>
<name>A0A2M9G055_9PROT</name>
<feature type="transmembrane region" description="Helical" evidence="1">
    <location>
        <begin position="293"/>
        <end position="310"/>
    </location>
</feature>
<dbReference type="SUPFAM" id="SSF54862">
    <property type="entry name" value="4Fe-4S ferredoxins"/>
    <property type="match status" value="1"/>
</dbReference>
<evidence type="ECO:0000256" key="1">
    <source>
        <dbReference type="SAM" id="Phobius"/>
    </source>
</evidence>
<dbReference type="EMBL" id="PHIG01000037">
    <property type="protein sequence ID" value="PJK29100.1"/>
    <property type="molecule type" value="Genomic_DNA"/>
</dbReference>
<evidence type="ECO:0000313" key="3">
    <source>
        <dbReference type="Proteomes" id="UP000229498"/>
    </source>
</evidence>
<dbReference type="RefSeq" id="WP_109794011.1">
    <property type="nucleotide sequence ID" value="NZ_PHIG01000037.1"/>
</dbReference>
<feature type="transmembrane region" description="Helical" evidence="1">
    <location>
        <begin position="218"/>
        <end position="240"/>
    </location>
</feature>
<keyword evidence="1" id="KW-0812">Transmembrane</keyword>
<dbReference type="InterPro" id="IPR012830">
    <property type="entry name" value="Citrate_utilization_prot_B"/>
</dbReference>
<dbReference type="AlphaFoldDB" id="A0A2M9G055"/>
<keyword evidence="3" id="KW-1185">Reference proteome</keyword>